<evidence type="ECO:0000256" key="3">
    <source>
        <dbReference type="ARBA" id="ARBA00022664"/>
    </source>
</evidence>
<accession>R7UJT4</accession>
<dbReference type="Gene3D" id="3.30.70.330">
    <property type="match status" value="1"/>
</dbReference>
<dbReference type="EMBL" id="KB300721">
    <property type="protein sequence ID" value="ELU06368.1"/>
    <property type="molecule type" value="Genomic_DNA"/>
</dbReference>
<protein>
    <recommendedName>
        <fullName evidence="2">RNA-binding protein 48</fullName>
    </recommendedName>
</protein>
<comment type="similarity">
    <text evidence="1">Belongs to the RBM48 family.</text>
</comment>
<dbReference type="FunCoup" id="R7UJT4">
    <property type="interactions" value="18"/>
</dbReference>
<evidence type="ECO:0000256" key="5">
    <source>
        <dbReference type="ARBA" id="ARBA00022884"/>
    </source>
</evidence>
<proteinExistence type="inferred from homology"/>
<sequence length="131" mass="15185">HHEKLELCTTRPSYREGREKKAVKVYTVSQESKHLLVLGVPALGAAEELVKMFALYGTVQEYNHLNQYPCEQFTEAYVIKFQNIQAARFAKKKLDDTNFYGGCLHICYAMEHETVEDVREKLTQRQKSVTK</sequence>
<evidence type="ECO:0000256" key="6">
    <source>
        <dbReference type="ARBA" id="ARBA00023187"/>
    </source>
</evidence>
<dbReference type="STRING" id="283909.R7UJT4"/>
<evidence type="ECO:0000256" key="7">
    <source>
        <dbReference type="ARBA" id="ARBA00035004"/>
    </source>
</evidence>
<keyword evidence="3" id="KW-0507">mRNA processing</keyword>
<dbReference type="OrthoDB" id="78358at2759"/>
<dbReference type="CDD" id="cd12442">
    <property type="entry name" value="RRM_RBM48"/>
    <property type="match status" value="1"/>
</dbReference>
<dbReference type="HOGENOM" id="CLU_124051_0_0_1"/>
<dbReference type="FunFam" id="3.30.70.330:FF:000424">
    <property type="entry name" value="RNA-binding protein 48 isoform X4"/>
    <property type="match status" value="1"/>
</dbReference>
<keyword evidence="5" id="KW-0694">RNA-binding</keyword>
<gene>
    <name evidence="8" type="ORF">CAPTEDRAFT_77168</name>
</gene>
<dbReference type="EnsemblMetazoa" id="CapteT77168">
    <property type="protein sequence ID" value="CapteP77168"/>
    <property type="gene ID" value="CapteG77168"/>
</dbReference>
<name>R7UJT4_CAPTE</name>
<dbReference type="GO" id="GO:0003723">
    <property type="term" value="F:RNA binding"/>
    <property type="evidence" value="ECO:0007669"/>
    <property type="project" value="UniProtKB-KW"/>
</dbReference>
<dbReference type="OMA" id="PYRQGRE"/>
<keyword evidence="10" id="KW-1185">Reference proteome</keyword>
<dbReference type="InterPro" id="IPR039599">
    <property type="entry name" value="RBM48"/>
</dbReference>
<keyword evidence="4" id="KW-0747">Spliceosome</keyword>
<keyword evidence="6" id="KW-0508">mRNA splicing</keyword>
<dbReference type="PANTHER" id="PTHR20957">
    <property type="entry name" value="RNA-BINDING PROTEIN 48"/>
    <property type="match status" value="1"/>
</dbReference>
<evidence type="ECO:0000256" key="4">
    <source>
        <dbReference type="ARBA" id="ARBA00022728"/>
    </source>
</evidence>
<evidence type="ECO:0000256" key="2">
    <source>
        <dbReference type="ARBA" id="ARBA00015189"/>
    </source>
</evidence>
<dbReference type="EMBL" id="AMQN01007454">
    <property type="status" value="NOT_ANNOTATED_CDS"/>
    <property type="molecule type" value="Genomic_DNA"/>
</dbReference>
<reference evidence="10" key="1">
    <citation type="submission" date="2012-12" db="EMBL/GenBank/DDBJ databases">
        <authorList>
            <person name="Hellsten U."/>
            <person name="Grimwood J."/>
            <person name="Chapman J.A."/>
            <person name="Shapiro H."/>
            <person name="Aerts A."/>
            <person name="Otillar R.P."/>
            <person name="Terry A.Y."/>
            <person name="Boore J.L."/>
            <person name="Simakov O."/>
            <person name="Marletaz F."/>
            <person name="Cho S.-J."/>
            <person name="Edsinger-Gonzales E."/>
            <person name="Havlak P."/>
            <person name="Kuo D.-H."/>
            <person name="Larsson T."/>
            <person name="Lv J."/>
            <person name="Arendt D."/>
            <person name="Savage R."/>
            <person name="Osoegawa K."/>
            <person name="de Jong P."/>
            <person name="Lindberg D.R."/>
            <person name="Seaver E.C."/>
            <person name="Weisblat D.A."/>
            <person name="Putnam N.H."/>
            <person name="Grigoriev I.V."/>
            <person name="Rokhsar D.S."/>
        </authorList>
    </citation>
    <scope>NUCLEOTIDE SEQUENCE</scope>
    <source>
        <strain evidence="10">I ESC-2004</strain>
    </source>
</reference>
<dbReference type="InterPro" id="IPR012677">
    <property type="entry name" value="Nucleotide-bd_a/b_plait_sf"/>
</dbReference>
<evidence type="ECO:0000313" key="10">
    <source>
        <dbReference type="Proteomes" id="UP000014760"/>
    </source>
</evidence>
<dbReference type="PANTHER" id="PTHR20957:SF0">
    <property type="entry name" value="RNA-BINDING PROTEIN 48"/>
    <property type="match status" value="1"/>
</dbReference>
<reference evidence="9" key="3">
    <citation type="submission" date="2015-06" db="UniProtKB">
        <authorList>
            <consortium name="EnsemblMetazoa"/>
        </authorList>
    </citation>
    <scope>IDENTIFICATION</scope>
</reference>
<dbReference type="GO" id="GO:0005681">
    <property type="term" value="C:spliceosomal complex"/>
    <property type="evidence" value="ECO:0007669"/>
    <property type="project" value="UniProtKB-KW"/>
</dbReference>
<dbReference type="Proteomes" id="UP000014760">
    <property type="component" value="Unassembled WGS sequence"/>
</dbReference>
<dbReference type="AlphaFoldDB" id="R7UJT4"/>
<feature type="non-terminal residue" evidence="8">
    <location>
        <position position="1"/>
    </location>
</feature>
<comment type="function">
    <text evidence="7">As a component of the minor spliceosome, involved in the splicing of U12-type introns in pre-mRNAs.</text>
</comment>
<dbReference type="InterPro" id="IPR035979">
    <property type="entry name" value="RBD_domain_sf"/>
</dbReference>
<feature type="non-terminal residue" evidence="8">
    <location>
        <position position="131"/>
    </location>
</feature>
<dbReference type="InterPro" id="IPR034264">
    <property type="entry name" value="RBM48_RRM"/>
</dbReference>
<reference evidence="8 10" key="2">
    <citation type="journal article" date="2013" name="Nature">
        <title>Insights into bilaterian evolution from three spiralian genomes.</title>
        <authorList>
            <person name="Simakov O."/>
            <person name="Marletaz F."/>
            <person name="Cho S.J."/>
            <person name="Edsinger-Gonzales E."/>
            <person name="Havlak P."/>
            <person name="Hellsten U."/>
            <person name="Kuo D.H."/>
            <person name="Larsson T."/>
            <person name="Lv J."/>
            <person name="Arendt D."/>
            <person name="Savage R."/>
            <person name="Osoegawa K."/>
            <person name="de Jong P."/>
            <person name="Grimwood J."/>
            <person name="Chapman J.A."/>
            <person name="Shapiro H."/>
            <person name="Aerts A."/>
            <person name="Otillar R.P."/>
            <person name="Terry A.Y."/>
            <person name="Boore J.L."/>
            <person name="Grigoriev I.V."/>
            <person name="Lindberg D.R."/>
            <person name="Seaver E.C."/>
            <person name="Weisblat D.A."/>
            <person name="Putnam N.H."/>
            <person name="Rokhsar D.S."/>
        </authorList>
    </citation>
    <scope>NUCLEOTIDE SEQUENCE</scope>
    <source>
        <strain evidence="8 10">I ESC-2004</strain>
    </source>
</reference>
<organism evidence="8">
    <name type="scientific">Capitella teleta</name>
    <name type="common">Polychaete worm</name>
    <dbReference type="NCBI Taxonomy" id="283909"/>
    <lineage>
        <taxon>Eukaryota</taxon>
        <taxon>Metazoa</taxon>
        <taxon>Spiralia</taxon>
        <taxon>Lophotrochozoa</taxon>
        <taxon>Annelida</taxon>
        <taxon>Polychaeta</taxon>
        <taxon>Sedentaria</taxon>
        <taxon>Scolecida</taxon>
        <taxon>Capitellidae</taxon>
        <taxon>Capitella</taxon>
    </lineage>
</organism>
<evidence type="ECO:0000313" key="8">
    <source>
        <dbReference type="EMBL" id="ELU06368.1"/>
    </source>
</evidence>
<dbReference type="GO" id="GO:0006397">
    <property type="term" value="P:mRNA processing"/>
    <property type="evidence" value="ECO:0007669"/>
    <property type="project" value="UniProtKB-KW"/>
</dbReference>
<dbReference type="GO" id="GO:0005654">
    <property type="term" value="C:nucleoplasm"/>
    <property type="evidence" value="ECO:0007669"/>
    <property type="project" value="TreeGrafter"/>
</dbReference>
<dbReference type="GO" id="GO:0008380">
    <property type="term" value="P:RNA splicing"/>
    <property type="evidence" value="ECO:0007669"/>
    <property type="project" value="UniProtKB-KW"/>
</dbReference>
<dbReference type="SUPFAM" id="SSF54928">
    <property type="entry name" value="RNA-binding domain, RBD"/>
    <property type="match status" value="1"/>
</dbReference>
<evidence type="ECO:0000313" key="9">
    <source>
        <dbReference type="EnsemblMetazoa" id="CapteP77168"/>
    </source>
</evidence>
<evidence type="ECO:0000256" key="1">
    <source>
        <dbReference type="ARBA" id="ARBA00006938"/>
    </source>
</evidence>